<dbReference type="KEGG" id="fgi:OP10G_2861"/>
<accession>A0A068NX75</accession>
<dbReference type="EMBL" id="CP007139">
    <property type="protein sequence ID" value="AIE86229.1"/>
    <property type="molecule type" value="Genomic_DNA"/>
</dbReference>
<protein>
    <submittedName>
        <fullName evidence="1">Uncharacterized protein</fullName>
    </submittedName>
</protein>
<dbReference type="HOGENOM" id="CLU_1265085_0_0_0"/>
<dbReference type="Proteomes" id="UP000027982">
    <property type="component" value="Chromosome"/>
</dbReference>
<name>A0A068NX75_FIMGI</name>
<proteinExistence type="predicted"/>
<organism evidence="1 2">
    <name type="scientific">Fimbriimonas ginsengisoli Gsoil 348</name>
    <dbReference type="NCBI Taxonomy" id="661478"/>
    <lineage>
        <taxon>Bacteria</taxon>
        <taxon>Bacillati</taxon>
        <taxon>Armatimonadota</taxon>
        <taxon>Fimbriimonadia</taxon>
        <taxon>Fimbriimonadales</taxon>
        <taxon>Fimbriimonadaceae</taxon>
        <taxon>Fimbriimonas</taxon>
    </lineage>
</organism>
<dbReference type="OrthoDB" id="9790141at2"/>
<sequence length="202" mass="22714">MADMAEVWKQALPVILNQVSGRGVWAALNAARPVAFEDGMLVLGLASQDSELAGHLRIPATNRLMENVISRGIGSPTRVRIIDGTTPADYEVVKRRDAERRRLQEAEMVKMRRELEAGSSWDSVYDQLSRRFAAVTNKSLPQNRARFFVEAIELIADTRKGMTNFDDMAERTFARCLERVAQYCEIPSPIVAMYVLQRAGEL</sequence>
<dbReference type="AlphaFoldDB" id="A0A068NX75"/>
<gene>
    <name evidence="1" type="ORF">OP10G_2861</name>
</gene>
<evidence type="ECO:0000313" key="1">
    <source>
        <dbReference type="EMBL" id="AIE86229.1"/>
    </source>
</evidence>
<evidence type="ECO:0000313" key="2">
    <source>
        <dbReference type="Proteomes" id="UP000027982"/>
    </source>
</evidence>
<keyword evidence="2" id="KW-1185">Reference proteome</keyword>
<dbReference type="RefSeq" id="WP_025225234.1">
    <property type="nucleotide sequence ID" value="NZ_CP007139.1"/>
</dbReference>
<dbReference type="STRING" id="661478.OP10G_2861"/>
<reference evidence="1 2" key="1">
    <citation type="journal article" date="2014" name="PLoS ONE">
        <title>The first complete genome sequence of the class fimbriimonadia in the phylum armatimonadetes.</title>
        <authorList>
            <person name="Hu Z.Y."/>
            <person name="Wang Y.Z."/>
            <person name="Im W.T."/>
            <person name="Wang S.Y."/>
            <person name="Zhao G.P."/>
            <person name="Zheng H.J."/>
            <person name="Quan Z.X."/>
        </authorList>
    </citation>
    <scope>NUCLEOTIDE SEQUENCE [LARGE SCALE GENOMIC DNA]</scope>
    <source>
        <strain evidence="1">Gsoil 348</strain>
    </source>
</reference>